<evidence type="ECO:0000313" key="3">
    <source>
        <dbReference type="EMBL" id="KFM94443.1"/>
    </source>
</evidence>
<evidence type="ECO:0000256" key="2">
    <source>
        <dbReference type="SAM" id="SignalP"/>
    </source>
</evidence>
<dbReference type="AlphaFoldDB" id="A0A090Y6Q2"/>
<dbReference type="STRING" id="44252.DJ90_1423"/>
<protein>
    <submittedName>
        <fullName evidence="3">Uncharacterized protein</fullName>
    </submittedName>
</protein>
<evidence type="ECO:0000256" key="1">
    <source>
        <dbReference type="SAM" id="Coils"/>
    </source>
</evidence>
<evidence type="ECO:0000313" key="4">
    <source>
        <dbReference type="Proteomes" id="UP000029278"/>
    </source>
</evidence>
<dbReference type="HOGENOM" id="CLU_914529_0_0_9"/>
<name>A0A090Y6Q2_PAEMA</name>
<feature type="chain" id="PRO_5001867258" evidence="2">
    <location>
        <begin position="38"/>
        <end position="320"/>
    </location>
</feature>
<feature type="coiled-coil region" evidence="1">
    <location>
        <begin position="76"/>
        <end position="128"/>
    </location>
</feature>
<dbReference type="EMBL" id="JMQA01000047">
    <property type="protein sequence ID" value="KFM94443.1"/>
    <property type="molecule type" value="Genomic_DNA"/>
</dbReference>
<proteinExistence type="predicted"/>
<accession>A0A090Y6Q2</accession>
<feature type="signal peptide" evidence="2">
    <location>
        <begin position="1"/>
        <end position="37"/>
    </location>
</feature>
<comment type="caution">
    <text evidence="3">The sequence shown here is derived from an EMBL/GenBank/DDBJ whole genome shotgun (WGS) entry which is preliminary data.</text>
</comment>
<gene>
    <name evidence="3" type="ORF">DJ90_1423</name>
</gene>
<organism evidence="3 4">
    <name type="scientific">Paenibacillus macerans</name>
    <name type="common">Bacillus macerans</name>
    <dbReference type="NCBI Taxonomy" id="44252"/>
    <lineage>
        <taxon>Bacteria</taxon>
        <taxon>Bacillati</taxon>
        <taxon>Bacillota</taxon>
        <taxon>Bacilli</taxon>
        <taxon>Bacillales</taxon>
        <taxon>Paenibacillaceae</taxon>
        <taxon>Paenibacillus</taxon>
    </lineage>
</organism>
<dbReference type="Proteomes" id="UP000029278">
    <property type="component" value="Unassembled WGS sequence"/>
</dbReference>
<keyword evidence="4" id="KW-1185">Reference proteome</keyword>
<reference evidence="3 4" key="1">
    <citation type="submission" date="2014-04" db="EMBL/GenBank/DDBJ databases">
        <authorList>
            <person name="Bishop-Lilly K.A."/>
            <person name="Broomall S.M."/>
            <person name="Chain P.S."/>
            <person name="Chertkov O."/>
            <person name="Coyne S.R."/>
            <person name="Daligault H.E."/>
            <person name="Davenport K.W."/>
            <person name="Erkkila T."/>
            <person name="Frey K.G."/>
            <person name="Gibbons H.S."/>
            <person name="Gu W."/>
            <person name="Jaissle J."/>
            <person name="Johnson S.L."/>
            <person name="Koroleva G.I."/>
            <person name="Ladner J.T."/>
            <person name="Lo C.-C."/>
            <person name="Minogue T.D."/>
            <person name="Munk C."/>
            <person name="Palacios G.F."/>
            <person name="Redden C.L."/>
            <person name="Rosenzweig C.N."/>
            <person name="Scholz M.B."/>
            <person name="Teshima H."/>
            <person name="Xu Y."/>
        </authorList>
    </citation>
    <scope>NUCLEOTIDE SEQUENCE [LARGE SCALE GENOMIC DNA]</scope>
    <source>
        <strain evidence="3 4">8244</strain>
    </source>
</reference>
<dbReference type="RefSeq" id="WP_240534078.1">
    <property type="nucleotide sequence ID" value="NZ_JAKOBR010000009.1"/>
</dbReference>
<keyword evidence="1" id="KW-0175">Coiled coil</keyword>
<dbReference type="PATRIC" id="fig|44252.3.peg.5703"/>
<keyword evidence="2" id="KW-0732">Signal</keyword>
<dbReference type="GeneID" id="77010790"/>
<sequence>MMSMKKRRSAFPRKSWLLALSLLLVSLALLPAGSAQAADSKWIGQVWSKYETYNKKTVASYDAYMKKTTDTYNAYFKEQNDRLAELERIVLEDQKQWNERLGADLAELEERYGDDRELKQELKEYERDINPNLLSSPMGLYTRAANRNLLSSTLGVYARALNENLLSSYMAEYKKAVNPNNLSSPANSLKKTVSDSYLSSPMNTLMKSSSTNYISSPIYKYSRGKISKTKAQQEYNKLYKKYTEQISKDTAAHKKEIAETAASADRKIQQLYLETVSALEKQRNETLQSISDQRKKITGEGLAWEPLLASPAEETQDKIE</sequence>